<dbReference type="Gene3D" id="3.10.450.50">
    <property type="match status" value="1"/>
</dbReference>
<organism evidence="2">
    <name type="scientific">Streptomyces sp. R39</name>
    <dbReference type="NCBI Taxonomy" id="3238631"/>
    <lineage>
        <taxon>Bacteria</taxon>
        <taxon>Bacillati</taxon>
        <taxon>Actinomycetota</taxon>
        <taxon>Actinomycetes</taxon>
        <taxon>Kitasatosporales</taxon>
        <taxon>Streptomycetaceae</taxon>
        <taxon>Streptomyces</taxon>
    </lineage>
</organism>
<name>A0AB39R1X0_9ACTN</name>
<protein>
    <submittedName>
        <fullName evidence="2">Nuclear transport factor 2 family protein</fullName>
    </submittedName>
</protein>
<evidence type="ECO:0000259" key="1">
    <source>
        <dbReference type="Pfam" id="PF13474"/>
    </source>
</evidence>
<feature type="domain" description="SnoaL-like" evidence="1">
    <location>
        <begin position="8"/>
        <end position="129"/>
    </location>
</feature>
<dbReference type="RefSeq" id="WP_369227339.1">
    <property type="nucleotide sequence ID" value="NZ_CP163441.1"/>
</dbReference>
<reference evidence="2" key="1">
    <citation type="submission" date="2024-07" db="EMBL/GenBank/DDBJ databases">
        <authorList>
            <person name="Yu S.T."/>
        </authorList>
    </citation>
    <scope>NUCLEOTIDE SEQUENCE</scope>
    <source>
        <strain evidence="2">R39</strain>
    </source>
</reference>
<dbReference type="SUPFAM" id="SSF54427">
    <property type="entry name" value="NTF2-like"/>
    <property type="match status" value="1"/>
</dbReference>
<dbReference type="EMBL" id="CP163441">
    <property type="protein sequence ID" value="XDQ48573.1"/>
    <property type="molecule type" value="Genomic_DNA"/>
</dbReference>
<sequence>MTNDHDTVLAAADALIAAFAEGRTDDYFDAFAADATFVFHTTDRRLDSTQEYRALWQKWSDEDGFRVLSCDSNDRRLQLLAGTAVFTHSVTTRVATTAGEEVLRERETIVFHRVGDGDWRAVHEHLSAAPSTAAAPS</sequence>
<accession>A0AB39R1X0</accession>
<dbReference type="InterPro" id="IPR032710">
    <property type="entry name" value="NTF2-like_dom_sf"/>
</dbReference>
<dbReference type="AlphaFoldDB" id="A0AB39R1X0"/>
<proteinExistence type="predicted"/>
<gene>
    <name evidence="2" type="ORF">AB5J52_43460</name>
</gene>
<evidence type="ECO:0000313" key="2">
    <source>
        <dbReference type="EMBL" id="XDQ48573.1"/>
    </source>
</evidence>
<dbReference type="Pfam" id="PF13474">
    <property type="entry name" value="SnoaL_3"/>
    <property type="match status" value="1"/>
</dbReference>
<dbReference type="InterPro" id="IPR037401">
    <property type="entry name" value="SnoaL-like"/>
</dbReference>